<dbReference type="PROSITE" id="PS50234">
    <property type="entry name" value="VWFA"/>
    <property type="match status" value="2"/>
</dbReference>
<evidence type="ECO:0000313" key="2">
    <source>
        <dbReference type="Ensembl" id="ENSMCSP00000015493.1"/>
    </source>
</evidence>
<feature type="domain" description="VWFA" evidence="1">
    <location>
        <begin position="198"/>
        <end position="386"/>
    </location>
</feature>
<evidence type="ECO:0000313" key="3">
    <source>
        <dbReference type="Proteomes" id="UP000694560"/>
    </source>
</evidence>
<proteinExistence type="predicted"/>
<dbReference type="AlphaFoldDB" id="A0A8C5U2E2"/>
<evidence type="ECO:0000259" key="1">
    <source>
        <dbReference type="PROSITE" id="PS50234"/>
    </source>
</evidence>
<dbReference type="Proteomes" id="UP000694560">
    <property type="component" value="Unplaced"/>
</dbReference>
<dbReference type="Pfam" id="PF00092">
    <property type="entry name" value="VWA"/>
    <property type="match status" value="2"/>
</dbReference>
<organism evidence="2 3">
    <name type="scientific">Malurus cyaneus samueli</name>
    <dbReference type="NCBI Taxonomy" id="2593467"/>
    <lineage>
        <taxon>Eukaryota</taxon>
        <taxon>Metazoa</taxon>
        <taxon>Chordata</taxon>
        <taxon>Craniata</taxon>
        <taxon>Vertebrata</taxon>
        <taxon>Euteleostomi</taxon>
        <taxon>Archelosauria</taxon>
        <taxon>Archosauria</taxon>
        <taxon>Dinosauria</taxon>
        <taxon>Saurischia</taxon>
        <taxon>Theropoda</taxon>
        <taxon>Coelurosauria</taxon>
        <taxon>Aves</taxon>
        <taxon>Neognathae</taxon>
        <taxon>Neoaves</taxon>
        <taxon>Telluraves</taxon>
        <taxon>Australaves</taxon>
        <taxon>Passeriformes</taxon>
        <taxon>Meliphagoidea</taxon>
        <taxon>Maluridae</taxon>
        <taxon>Malurus</taxon>
    </lineage>
</organism>
<dbReference type="PANTHER" id="PTHR24020:SF87">
    <property type="entry name" value="COLLAGEN ALPHA-1(VI) CHAIN-LIKE"/>
    <property type="match status" value="1"/>
</dbReference>
<dbReference type="OrthoDB" id="8889285at2759"/>
<dbReference type="InterPro" id="IPR036465">
    <property type="entry name" value="vWFA_dom_sf"/>
</dbReference>
<dbReference type="Gene3D" id="3.40.50.410">
    <property type="entry name" value="von Willebrand factor, type A domain"/>
    <property type="match status" value="2"/>
</dbReference>
<keyword evidence="3" id="KW-1185">Reference proteome</keyword>
<sequence length="393" mass="43454">ATRIRSSCECTCGPVDLLFVLDSSESIGLQNFQIAKDFIIKVIDRLSKDERVKFEAGESRVGVVQYSHDNTQELVAMGDANIDNIGALKQAVKNLQWIAGGTYTGEALQFTKDNLLRRFTSDKRVAIVITDGRSDTLRDPTPLNSLCDVTPVRAWGPCHVAPVCHSTGLSIQRDNYVAGECNEPWVFPLAVTFTGPADITLLVDSSTSVGSKNFETTKKFVKRLAGRFLEAGKPADDSVRISVVQYSGRNQQKVEAQFQHNYTVIAKAIDNMEFMNDATDVNSALQFITELYRRSARAAARKRVLVFSDGHSQGITARAIERAVQDAQKADIEIYVLAVGSQANEPNIRVLVTGKSTDYDVAYGERHLFRVPDYTSLLRGVFYQTVSRKIAVD</sequence>
<reference evidence="2" key="1">
    <citation type="submission" date="2025-08" db="UniProtKB">
        <authorList>
            <consortium name="Ensembl"/>
        </authorList>
    </citation>
    <scope>IDENTIFICATION</scope>
</reference>
<dbReference type="PANTHER" id="PTHR24020">
    <property type="entry name" value="COLLAGEN ALPHA"/>
    <property type="match status" value="1"/>
</dbReference>
<accession>A0A8C5U2E2</accession>
<dbReference type="InterPro" id="IPR050525">
    <property type="entry name" value="ECM_Assembly_Org"/>
</dbReference>
<feature type="domain" description="VWFA" evidence="1">
    <location>
        <begin position="16"/>
        <end position="140"/>
    </location>
</feature>
<dbReference type="PRINTS" id="PR00453">
    <property type="entry name" value="VWFADOMAIN"/>
</dbReference>
<dbReference type="InterPro" id="IPR002035">
    <property type="entry name" value="VWF_A"/>
</dbReference>
<dbReference type="FunFam" id="3.40.50.410:FF:000060">
    <property type="entry name" value="Collagen, type VI, alpha 1"/>
    <property type="match status" value="1"/>
</dbReference>
<reference evidence="2" key="2">
    <citation type="submission" date="2025-09" db="UniProtKB">
        <authorList>
            <consortium name="Ensembl"/>
        </authorList>
    </citation>
    <scope>IDENTIFICATION</scope>
</reference>
<dbReference type="Ensembl" id="ENSMCST00000015889.1">
    <property type="protein sequence ID" value="ENSMCSP00000015493.1"/>
    <property type="gene ID" value="ENSMCSG00000010889.1"/>
</dbReference>
<dbReference type="SMART" id="SM00327">
    <property type="entry name" value="VWA"/>
    <property type="match status" value="2"/>
</dbReference>
<protein>
    <recommendedName>
        <fullName evidence="1">VWFA domain-containing protein</fullName>
    </recommendedName>
</protein>
<dbReference type="SUPFAM" id="SSF53300">
    <property type="entry name" value="vWA-like"/>
    <property type="match status" value="2"/>
</dbReference>
<name>A0A8C5U2E2_9PASS</name>
<dbReference type="CDD" id="cd01480">
    <property type="entry name" value="vWA_collagen_alpha_1-VI-type"/>
    <property type="match status" value="1"/>
</dbReference>